<gene>
    <name evidence="2" type="ORF">KOR42_21190</name>
</gene>
<dbReference type="InterPro" id="IPR005500">
    <property type="entry name" value="DUF309"/>
</dbReference>
<proteinExistence type="predicted"/>
<keyword evidence="3" id="KW-1185">Reference proteome</keyword>
<dbReference type="Gene3D" id="1.10.3450.10">
    <property type="entry name" value="TTHA0068-like"/>
    <property type="match status" value="1"/>
</dbReference>
<dbReference type="Pfam" id="PF03745">
    <property type="entry name" value="DUF309"/>
    <property type="match status" value="1"/>
</dbReference>
<organism evidence="2 3">
    <name type="scientific">Thalassoglobus neptunius</name>
    <dbReference type="NCBI Taxonomy" id="1938619"/>
    <lineage>
        <taxon>Bacteria</taxon>
        <taxon>Pseudomonadati</taxon>
        <taxon>Planctomycetota</taxon>
        <taxon>Planctomycetia</taxon>
        <taxon>Planctomycetales</taxon>
        <taxon>Planctomycetaceae</taxon>
        <taxon>Thalassoglobus</taxon>
    </lineage>
</organism>
<accession>A0A5C5X8V7</accession>
<name>A0A5C5X8V7_9PLAN</name>
<evidence type="ECO:0000313" key="2">
    <source>
        <dbReference type="EMBL" id="TWT58733.1"/>
    </source>
</evidence>
<dbReference type="SUPFAM" id="SSF140663">
    <property type="entry name" value="TTHA0068-like"/>
    <property type="match status" value="1"/>
</dbReference>
<protein>
    <recommendedName>
        <fullName evidence="4">DUF309 domain-containing protein</fullName>
    </recommendedName>
</protein>
<comment type="caution">
    <text evidence="2">The sequence shown here is derived from an EMBL/GenBank/DDBJ whole genome shotgun (WGS) entry which is preliminary data.</text>
</comment>
<dbReference type="OrthoDB" id="9799942at2"/>
<dbReference type="RefSeq" id="WP_146509339.1">
    <property type="nucleotide sequence ID" value="NZ_SIHI01000001.1"/>
</dbReference>
<dbReference type="PANTHER" id="PTHR34796">
    <property type="entry name" value="EXPRESSED PROTEIN"/>
    <property type="match status" value="1"/>
</dbReference>
<evidence type="ECO:0008006" key="4">
    <source>
        <dbReference type="Google" id="ProtNLM"/>
    </source>
</evidence>
<evidence type="ECO:0000256" key="1">
    <source>
        <dbReference type="SAM" id="MobiDB-lite"/>
    </source>
</evidence>
<evidence type="ECO:0000313" key="3">
    <source>
        <dbReference type="Proteomes" id="UP000317243"/>
    </source>
</evidence>
<dbReference type="Proteomes" id="UP000317243">
    <property type="component" value="Unassembled WGS sequence"/>
</dbReference>
<dbReference type="AlphaFoldDB" id="A0A5C5X8V7"/>
<dbReference type="EMBL" id="SIHI01000001">
    <property type="protein sequence ID" value="TWT58733.1"/>
    <property type="molecule type" value="Genomic_DNA"/>
</dbReference>
<dbReference type="InterPro" id="IPR023203">
    <property type="entry name" value="TTHA0068_sf"/>
</dbReference>
<reference evidence="2 3" key="1">
    <citation type="submission" date="2019-02" db="EMBL/GenBank/DDBJ databases">
        <title>Deep-cultivation of Planctomycetes and their phenomic and genomic characterization uncovers novel biology.</title>
        <authorList>
            <person name="Wiegand S."/>
            <person name="Jogler M."/>
            <person name="Boedeker C."/>
            <person name="Pinto D."/>
            <person name="Vollmers J."/>
            <person name="Rivas-Marin E."/>
            <person name="Kohn T."/>
            <person name="Peeters S.H."/>
            <person name="Heuer A."/>
            <person name="Rast P."/>
            <person name="Oberbeckmann S."/>
            <person name="Bunk B."/>
            <person name="Jeske O."/>
            <person name="Meyerdierks A."/>
            <person name="Storesund J.E."/>
            <person name="Kallscheuer N."/>
            <person name="Luecker S."/>
            <person name="Lage O.M."/>
            <person name="Pohl T."/>
            <person name="Merkel B.J."/>
            <person name="Hornburger P."/>
            <person name="Mueller R.-W."/>
            <person name="Bruemmer F."/>
            <person name="Labrenz M."/>
            <person name="Spormann A.M."/>
            <person name="Op Den Camp H."/>
            <person name="Overmann J."/>
            <person name="Amann R."/>
            <person name="Jetten M.S.M."/>
            <person name="Mascher T."/>
            <person name="Medema M.H."/>
            <person name="Devos D.P."/>
            <person name="Kaster A.-K."/>
            <person name="Ovreas L."/>
            <person name="Rohde M."/>
            <person name="Galperin M.Y."/>
            <person name="Jogler C."/>
        </authorList>
    </citation>
    <scope>NUCLEOTIDE SEQUENCE [LARGE SCALE GENOMIC DNA]</scope>
    <source>
        <strain evidence="2 3">KOR42</strain>
    </source>
</reference>
<dbReference type="PANTHER" id="PTHR34796:SF1">
    <property type="entry name" value="EXPRESSED PROTEIN"/>
    <property type="match status" value="1"/>
</dbReference>
<feature type="region of interest" description="Disordered" evidence="1">
    <location>
        <begin position="1"/>
        <end position="33"/>
    </location>
</feature>
<sequence>MNRFPPYTYIPGKNPHPISDPAGHMHGDSNEPGMDPRSLFQRALELFNHGYYWEAHEAWEHVWIEYGKQGPQADFIKGLIKLSACGVKCLEGNRTGAERHLRRAVELLDLSQSVKDSIDSFGVSIERLRQQIATLETNLPIQDSELDPGPVLPILGTIPVSGRSNN</sequence>